<evidence type="ECO:0000259" key="3">
    <source>
        <dbReference type="PROSITE" id="PS51184"/>
    </source>
</evidence>
<evidence type="ECO:0000313" key="4">
    <source>
        <dbReference type="EMBL" id="KAH7567728.1"/>
    </source>
</evidence>
<dbReference type="PROSITE" id="PS51184">
    <property type="entry name" value="JMJC"/>
    <property type="match status" value="1"/>
</dbReference>
<dbReference type="Pfam" id="PF12937">
    <property type="entry name" value="F-box-like"/>
    <property type="match status" value="1"/>
</dbReference>
<keyword evidence="5" id="KW-1185">Reference proteome</keyword>
<name>A0ABQ8HTX1_9ROSI</name>
<feature type="region of interest" description="Disordered" evidence="2">
    <location>
        <begin position="435"/>
        <end position="455"/>
    </location>
</feature>
<feature type="compositionally biased region" description="Polar residues" evidence="2">
    <location>
        <begin position="445"/>
        <end position="455"/>
    </location>
</feature>
<feature type="compositionally biased region" description="Basic and acidic residues" evidence="2">
    <location>
        <begin position="435"/>
        <end position="444"/>
    </location>
</feature>
<dbReference type="PANTHER" id="PTHR12480:SF35">
    <property type="entry name" value="TRANSCRIPTION FACTOR JUMONJI, JMJC DOMAIN-CONTAINING PROTEIN"/>
    <property type="match status" value="1"/>
</dbReference>
<dbReference type="InterPro" id="IPR050910">
    <property type="entry name" value="JMJD6_ArgDemeth/LysHydrox"/>
</dbReference>
<dbReference type="EMBL" id="JAFEMO010000007">
    <property type="protein sequence ID" value="KAH7567728.1"/>
    <property type="molecule type" value="Genomic_DNA"/>
</dbReference>
<comment type="caution">
    <text evidence="4">The sequence shown here is derived from an EMBL/GenBank/DDBJ whole genome shotgun (WGS) entry which is preliminary data.</text>
</comment>
<gene>
    <name evidence="4" type="ORF">JRO89_XS07G0133600</name>
</gene>
<reference evidence="4 5" key="1">
    <citation type="submission" date="2021-02" db="EMBL/GenBank/DDBJ databases">
        <title>Plant Genome Project.</title>
        <authorList>
            <person name="Zhang R.-G."/>
        </authorList>
    </citation>
    <scope>NUCLEOTIDE SEQUENCE [LARGE SCALE GENOMIC DNA]</scope>
    <source>
        <tissue evidence="4">Leaves</tissue>
    </source>
</reference>
<dbReference type="InterPro" id="IPR041667">
    <property type="entry name" value="Cupin_8"/>
</dbReference>
<protein>
    <recommendedName>
        <fullName evidence="3">JmjC domain-containing protein</fullName>
    </recommendedName>
</protein>
<sequence>MESSQGEFVMRDRRPDALGDFKVLPDEIICSILDFLAPRDLGRLACVSSVMYIFCNEEPLWMIQCLKSDNGQLQYKGSWKKTTLHFEEPPVEYKESCRRLLQFNGINLSAGFYSSFLYRRLYRCHTSLSCFSFDDGNVEKKKVLTREEFDYECGGMEPVLLTGLADMWPARTAWTIDQLLLKYGDTTFKISQRSAHKISMKFKDYVSYMNVQHDEDPLYIFDPKFGEAAPGLLKDYSVPQLFQEDWFEFLDGNHRPPYRWLIIGPERSGASWHVDPALTSAWNTLLCGRKRWALYPPGQVPLGVTVHVSDEDGDVHIETPSSLQWWLDFYPLLADEDKPIECTQLPGETIFVPTGWWHCVLNLETTVAVTQNFVDSQNFQFVCLDFAPGYLHKGVCRAGKLALGEDSLEGVKKNTPSDDYNLSYPDLVRIEKRIQTKKSGENHNSEGATNGASRSYNLQRKGFPYDINVLEKFLDEERDHYNFPWSPGNCIGQREMREWLSKLWVGKPEMRELIWKVWQVICASIVMGACLALNAGKWLECLEAICAFHNFPPLTAEERLPIGSGSNPDNSPVNKAKEILTFLALKGHGSTAVYLMADCVVKIFAENGLESSLYALGSELEFYSLLCKVNSPLKKYIPDILASGILYLENGSYTIVPWDGKGVPDVINKCNLISSKCTEDDFPFGIWNKKQFEYRSVGMSLCELSSSDGCTRIWPYIITKRCRGKILTQLRETLAWEDMLNLASFLGEQLHNLHLLFYPPFNESTLSDIKQGKDLTFTNGCIEDVHSTSNVPAEWEIFIRTLIRKKKDAASCLTNCMFVLLCCQLAEQSGRRGDPIPRTLIEKVDEYIPDDFAKLVGVYKDEDGLNKVCKPCTWIHSDVMDDNIHMEPYYPSLCLRRDAADTDLRDDNTLDGYEDPAEKKSWRPGHILDFSNLSIEASGSGKSKKGAKPELEERGPAGDPIYDLIPVYLDVFRGNSSLLKQFLESYKLPLVRGMPKDKSGGDKFARLSYHAMCYCILHDENVLGAIFSLWKELRMANSWEEVELTVWGELNNYKGFS</sequence>
<dbReference type="Pfam" id="PF13621">
    <property type="entry name" value="Cupin_8"/>
    <property type="match status" value="1"/>
</dbReference>
<dbReference type="InterPro" id="IPR036047">
    <property type="entry name" value="F-box-like_dom_sf"/>
</dbReference>
<dbReference type="PANTHER" id="PTHR12480">
    <property type="entry name" value="ARGININE DEMETHYLASE AND LYSYL-HYDROXYLASE JMJD"/>
    <property type="match status" value="1"/>
</dbReference>
<organism evidence="4 5">
    <name type="scientific">Xanthoceras sorbifolium</name>
    <dbReference type="NCBI Taxonomy" id="99658"/>
    <lineage>
        <taxon>Eukaryota</taxon>
        <taxon>Viridiplantae</taxon>
        <taxon>Streptophyta</taxon>
        <taxon>Embryophyta</taxon>
        <taxon>Tracheophyta</taxon>
        <taxon>Spermatophyta</taxon>
        <taxon>Magnoliopsida</taxon>
        <taxon>eudicotyledons</taxon>
        <taxon>Gunneridae</taxon>
        <taxon>Pentapetalae</taxon>
        <taxon>rosids</taxon>
        <taxon>malvids</taxon>
        <taxon>Sapindales</taxon>
        <taxon>Sapindaceae</taxon>
        <taxon>Xanthoceroideae</taxon>
        <taxon>Xanthoceras</taxon>
    </lineage>
</organism>
<dbReference type="SUPFAM" id="SSF51197">
    <property type="entry name" value="Clavaminate synthase-like"/>
    <property type="match status" value="1"/>
</dbReference>
<dbReference type="SMART" id="SM00256">
    <property type="entry name" value="FBOX"/>
    <property type="match status" value="1"/>
</dbReference>
<evidence type="ECO:0000313" key="5">
    <source>
        <dbReference type="Proteomes" id="UP000827721"/>
    </source>
</evidence>
<accession>A0ABQ8HTX1</accession>
<dbReference type="InterPro" id="IPR003347">
    <property type="entry name" value="JmjC_dom"/>
</dbReference>
<feature type="domain" description="JmjC" evidence="3">
    <location>
        <begin position="227"/>
        <end position="390"/>
    </location>
</feature>
<comment type="similarity">
    <text evidence="1">Belongs to the JARID1 histone demethylase family.</text>
</comment>
<dbReference type="Gene3D" id="2.60.120.650">
    <property type="entry name" value="Cupin"/>
    <property type="match status" value="1"/>
</dbReference>
<dbReference type="InterPro" id="IPR001810">
    <property type="entry name" value="F-box_dom"/>
</dbReference>
<dbReference type="CDD" id="cd09917">
    <property type="entry name" value="F-box_SF"/>
    <property type="match status" value="1"/>
</dbReference>
<dbReference type="Gene3D" id="1.20.1280.50">
    <property type="match status" value="1"/>
</dbReference>
<dbReference type="Proteomes" id="UP000827721">
    <property type="component" value="Unassembled WGS sequence"/>
</dbReference>
<proteinExistence type="inferred from homology"/>
<dbReference type="SMART" id="SM00558">
    <property type="entry name" value="JmjC"/>
    <property type="match status" value="1"/>
</dbReference>
<evidence type="ECO:0000256" key="1">
    <source>
        <dbReference type="ARBA" id="ARBA00006801"/>
    </source>
</evidence>
<dbReference type="SUPFAM" id="SSF81383">
    <property type="entry name" value="F-box domain"/>
    <property type="match status" value="1"/>
</dbReference>
<evidence type="ECO:0000256" key="2">
    <source>
        <dbReference type="SAM" id="MobiDB-lite"/>
    </source>
</evidence>